<protein>
    <submittedName>
        <fullName evidence="3">DNA topoisomerase 1</fullName>
        <ecNumber evidence="3">5.99.1.2</ecNumber>
    </submittedName>
</protein>
<sequence length="112" mass="12512">MESKLSQQETLVKDADGNRWIKCEFCGKIAMEGESSIYGGKGHINLGTCRDCFVNNPEVTQKTEEKIAKVRSKHDPNTGPECGGRLRERNGQYGRFMGCSNFPACRYSCGIR</sequence>
<dbReference type="GO" id="GO:0006265">
    <property type="term" value="P:DNA topological change"/>
    <property type="evidence" value="ECO:0007669"/>
    <property type="project" value="InterPro"/>
</dbReference>
<name>A0A2K4ZPI6_9FIRM</name>
<keyword evidence="4" id="KW-1185">Reference proteome</keyword>
<dbReference type="SUPFAM" id="SSF57783">
    <property type="entry name" value="Zinc beta-ribbon"/>
    <property type="match status" value="1"/>
</dbReference>
<keyword evidence="3" id="KW-0413">Isomerase</keyword>
<dbReference type="Proteomes" id="UP000236311">
    <property type="component" value="Unassembled WGS sequence"/>
</dbReference>
<gene>
    <name evidence="3" type="primary">topA_2</name>
    <name evidence="3" type="ORF">AMURIS_05162</name>
</gene>
<evidence type="ECO:0000313" key="3">
    <source>
        <dbReference type="EMBL" id="SOY32403.1"/>
    </source>
</evidence>
<dbReference type="GO" id="GO:0003677">
    <property type="term" value="F:DNA binding"/>
    <property type="evidence" value="ECO:0007669"/>
    <property type="project" value="InterPro"/>
</dbReference>
<dbReference type="AlphaFoldDB" id="A0A2K4ZPI6"/>
<evidence type="ECO:0000259" key="2">
    <source>
        <dbReference type="Pfam" id="PF01396"/>
    </source>
</evidence>
<dbReference type="GO" id="GO:0005694">
    <property type="term" value="C:chromosome"/>
    <property type="evidence" value="ECO:0007669"/>
    <property type="project" value="InterPro"/>
</dbReference>
<dbReference type="EC" id="5.99.1.2" evidence="3"/>
<evidence type="ECO:0000256" key="1">
    <source>
        <dbReference type="SAM" id="MobiDB-lite"/>
    </source>
</evidence>
<reference evidence="3 4" key="1">
    <citation type="submission" date="2018-01" db="EMBL/GenBank/DDBJ databases">
        <authorList>
            <person name="Gaut B.S."/>
            <person name="Morton B.R."/>
            <person name="Clegg M.T."/>
            <person name="Duvall M.R."/>
        </authorList>
    </citation>
    <scope>NUCLEOTIDE SEQUENCE [LARGE SCALE GENOMIC DNA]</scope>
    <source>
        <strain evidence="3">GP69</strain>
    </source>
</reference>
<dbReference type="RefSeq" id="WP_103242353.1">
    <property type="nucleotide sequence ID" value="NZ_JANJZD010000054.1"/>
</dbReference>
<dbReference type="InterPro" id="IPR013498">
    <property type="entry name" value="Topo_IA_Znf"/>
</dbReference>
<dbReference type="Pfam" id="PF01396">
    <property type="entry name" value="Zn_ribbon_Top1"/>
    <property type="match status" value="1"/>
</dbReference>
<dbReference type="EMBL" id="OFSM01000049">
    <property type="protein sequence ID" value="SOY32403.1"/>
    <property type="molecule type" value="Genomic_DNA"/>
</dbReference>
<feature type="region of interest" description="Disordered" evidence="1">
    <location>
        <begin position="64"/>
        <end position="84"/>
    </location>
</feature>
<dbReference type="Gene3D" id="3.30.65.10">
    <property type="entry name" value="Bacterial Topoisomerase I, domain 1"/>
    <property type="match status" value="1"/>
</dbReference>
<organism evidence="3 4">
    <name type="scientific">Acetatifactor muris</name>
    <dbReference type="NCBI Taxonomy" id="879566"/>
    <lineage>
        <taxon>Bacteria</taxon>
        <taxon>Bacillati</taxon>
        <taxon>Bacillota</taxon>
        <taxon>Clostridia</taxon>
        <taxon>Lachnospirales</taxon>
        <taxon>Lachnospiraceae</taxon>
        <taxon>Acetatifactor</taxon>
    </lineage>
</organism>
<dbReference type="OrthoDB" id="9776650at2"/>
<evidence type="ECO:0000313" key="4">
    <source>
        <dbReference type="Proteomes" id="UP000236311"/>
    </source>
</evidence>
<dbReference type="GO" id="GO:0003916">
    <property type="term" value="F:DNA topoisomerase activity"/>
    <property type="evidence" value="ECO:0007669"/>
    <property type="project" value="InterPro"/>
</dbReference>
<feature type="compositionally biased region" description="Basic and acidic residues" evidence="1">
    <location>
        <begin position="64"/>
        <end position="76"/>
    </location>
</feature>
<feature type="domain" description="DNA topoisomerase type IA zn finger" evidence="2">
    <location>
        <begin position="80"/>
        <end position="109"/>
    </location>
</feature>
<proteinExistence type="predicted"/>
<accession>A0A2K4ZPI6</accession>